<evidence type="ECO:0000256" key="5">
    <source>
        <dbReference type="SAM" id="MobiDB-lite"/>
    </source>
</evidence>
<evidence type="ECO:0000313" key="10">
    <source>
        <dbReference type="Proteomes" id="UP000783213"/>
    </source>
</evidence>
<evidence type="ECO:0000313" key="9">
    <source>
        <dbReference type="EMBL" id="KAF7923833.1"/>
    </source>
</evidence>
<comment type="caution">
    <text evidence="9">The sequence shown here is derived from an EMBL/GenBank/DDBJ whole genome shotgun (WGS) entry which is preliminary data.</text>
</comment>
<sequence length="687" mass="75322">MGASPNLSDAAPNERAHATNKGSPSAKATVNHATTGAMTGEDGSTASDGVNYDTASEAPMETLDTKAPEVAANKDDTLDNDDAKERRPPLPPRRPLLQTTPERPKTSGAPKRPVLQSQPTTALSSVDIQTLSFPDGTRGTFSTPVSRSVSETKLGHGVSSSVSSLSKKKNLEGSDNDDNASLVSYAPTLKANGDLASLLDDGLNAQSPAWKLLNSQADHGEPIDEAEEFEDNSLVHFDREFDEIGEVDSKGGNEEELLIQWKSKLKHYLILSSAGKPIYSRHGDQNLINGYIGIIQTIISFYEGSKDPLTGFTAGRTRFVISTDGPLYFVAISKLGESDAQLKGQLEALYMQILSTLTLPTLTHLFSNRPNTDLRRPLEGTESLLSSLADTFTKGSPSALLSALECLKLRKSQRHVINNTLLKARTDKLLYGLIVAGGRLVSVIRPKRHSLHPSDLQLIFNMLFEAGGVRAGGGENWIPLCLPGFNNRGYLYMYVSFLSVENGEPIKDDVSENKKGRTEDEVAVLLISADKESFFELKQMRDDVVNQLEKNGSMNIIKAAVRQGRPKTTDIAPGTPLRHFLYKSRANVQFTMPSFDPYYNNLVNRRRLMNRYQNLHSATHKKHSHLKVLHCVSRDSISLAWTTPQFEFYCVAGPNASRAGLAQGANKIIQWVKREEERVFIVGGAVF</sequence>
<gene>
    <name evidence="9" type="ORF">EAE98_007651</name>
</gene>
<organism evidence="9 10">
    <name type="scientific">Botrytis deweyae</name>
    <dbReference type="NCBI Taxonomy" id="2478750"/>
    <lineage>
        <taxon>Eukaryota</taxon>
        <taxon>Fungi</taxon>
        <taxon>Dikarya</taxon>
        <taxon>Ascomycota</taxon>
        <taxon>Pezizomycotina</taxon>
        <taxon>Leotiomycetes</taxon>
        <taxon>Helotiales</taxon>
        <taxon>Sclerotiniaceae</taxon>
        <taxon>Botrytis</taxon>
    </lineage>
</organism>
<dbReference type="Pfam" id="PF19036">
    <property type="entry name" value="Fuz_longin_1"/>
    <property type="match status" value="1"/>
</dbReference>
<comment type="subcellular location">
    <subcellularLocation>
        <location evidence="4">Endosome</location>
        <location evidence="4">Multivesicular body membrane</location>
        <topology evidence="4">Peripheral membrane protein</topology>
    </subcellularLocation>
    <subcellularLocation>
        <location evidence="1 4">Prevacuolar compartment membrane</location>
        <topology evidence="1 4">Peripheral membrane protein</topology>
    </subcellularLocation>
    <subcellularLocation>
        <location evidence="4">Vacuole membrane</location>
        <topology evidence="4">Peripheral membrane protein</topology>
    </subcellularLocation>
</comment>
<evidence type="ECO:0000256" key="1">
    <source>
        <dbReference type="ARBA" id="ARBA00004380"/>
    </source>
</evidence>
<keyword evidence="4" id="KW-0967">Endosome</keyword>
<feature type="compositionally biased region" description="Polar residues" evidence="5">
    <location>
        <begin position="139"/>
        <end position="151"/>
    </location>
</feature>
<keyword evidence="4" id="KW-0072">Autophagy</keyword>
<keyword evidence="4" id="KW-0653">Protein transport</keyword>
<keyword evidence="10" id="KW-1185">Reference proteome</keyword>
<dbReference type="GeneID" id="62234424"/>
<dbReference type="InterPro" id="IPR043970">
    <property type="entry name" value="FUZ/MON1/HPS1_longin_3"/>
</dbReference>
<comment type="similarity">
    <text evidence="4">Belongs to the MON1/SAND family.</text>
</comment>
<feature type="compositionally biased region" description="Polar residues" evidence="5">
    <location>
        <begin position="115"/>
        <end position="132"/>
    </location>
</feature>
<dbReference type="InterPro" id="IPR043972">
    <property type="entry name" value="FUZ/MON1/HPS1_longin_1"/>
</dbReference>
<feature type="compositionally biased region" description="Polar residues" evidence="5">
    <location>
        <begin position="20"/>
        <end position="48"/>
    </location>
</feature>
<dbReference type="PANTHER" id="PTHR13027">
    <property type="entry name" value="SAND PROTEIN-RELATED"/>
    <property type="match status" value="1"/>
</dbReference>
<evidence type="ECO:0000259" key="6">
    <source>
        <dbReference type="Pfam" id="PF19036"/>
    </source>
</evidence>
<evidence type="ECO:0000256" key="2">
    <source>
        <dbReference type="ARBA" id="ARBA00018132"/>
    </source>
</evidence>
<dbReference type="InterPro" id="IPR004353">
    <property type="entry name" value="Mon1"/>
</dbReference>
<dbReference type="EMBL" id="RCSX01000018">
    <property type="protein sequence ID" value="KAF7923833.1"/>
    <property type="molecule type" value="Genomic_DNA"/>
</dbReference>
<dbReference type="Pfam" id="PF19037">
    <property type="entry name" value="Fuz_longin_2"/>
    <property type="match status" value="1"/>
</dbReference>
<feature type="region of interest" description="Disordered" evidence="5">
    <location>
        <begin position="1"/>
        <end position="180"/>
    </location>
</feature>
<accession>A0ABQ7IGW3</accession>
<proteinExistence type="inferred from homology"/>
<evidence type="ECO:0000256" key="3">
    <source>
        <dbReference type="ARBA" id="ARBA00043892"/>
    </source>
</evidence>
<comment type="function">
    <text evidence="3">In complex with CCZ1, is required for multiple vacuole delivery pathways including the cytoplasm to vacuole transport (Cvt), autophagy, pexophagy and endocytosis. The MON1-CCZ1 complex acts at the fusion of vesicles with the vacuole, through its regulation of the SNARE complex during the coordinated priming and docking stages of fusion, and particularly at the stage of tethering/docking.</text>
</comment>
<dbReference type="InterPro" id="IPR043971">
    <property type="entry name" value="FUZ/MON1/HPS1_longin_2"/>
</dbReference>
<protein>
    <recommendedName>
        <fullName evidence="2 4">Vacuolar fusion protein MON1</fullName>
    </recommendedName>
</protein>
<dbReference type="PANTHER" id="PTHR13027:SF7">
    <property type="entry name" value="VACUOLAR FUSION PROTEIN MON1 HOMOLOG"/>
    <property type="match status" value="1"/>
</dbReference>
<dbReference type="RefSeq" id="XP_038808452.1">
    <property type="nucleotide sequence ID" value="XM_038955274.1"/>
</dbReference>
<comment type="function">
    <text evidence="4">Required for multiple vacuole delivery pathways including the cytoplasm to vacuole transport (Cvt), autophagy, pexophagy and endocytosis.</text>
</comment>
<feature type="domain" description="FUZ/MON1/HPS1 first Longin" evidence="6">
    <location>
        <begin position="266"/>
        <end position="388"/>
    </location>
</feature>
<dbReference type="PRINTS" id="PR01546">
    <property type="entry name" value="YEAST73DUF"/>
</dbReference>
<keyword evidence="4" id="KW-0472">Membrane</keyword>
<name>A0ABQ7IGW3_9HELO</name>
<evidence type="ECO:0000256" key="4">
    <source>
        <dbReference type="RuleBase" id="RU367048"/>
    </source>
</evidence>
<feature type="compositionally biased region" description="Basic and acidic residues" evidence="5">
    <location>
        <begin position="63"/>
        <end position="88"/>
    </location>
</feature>
<keyword evidence="4" id="KW-0813">Transport</keyword>
<dbReference type="Pfam" id="PF19038">
    <property type="entry name" value="Fuz_longin_3"/>
    <property type="match status" value="1"/>
</dbReference>
<reference evidence="9 10" key="1">
    <citation type="journal article" date="2020" name="Genome Biol. Evol.">
        <title>Comparative genomics of Sclerotiniaceae.</title>
        <authorList>
            <person name="Valero Jimenez C.A."/>
            <person name="Steentjes M."/>
            <person name="Scholten O.E."/>
            <person name="Van Kan J.A.L."/>
        </authorList>
    </citation>
    <scope>NUCLEOTIDE SEQUENCE [LARGE SCALE GENOMIC DNA]</scope>
    <source>
        <strain evidence="9 10">B1</strain>
    </source>
</reference>
<evidence type="ECO:0000259" key="8">
    <source>
        <dbReference type="Pfam" id="PF19038"/>
    </source>
</evidence>
<evidence type="ECO:0000259" key="7">
    <source>
        <dbReference type="Pfam" id="PF19037"/>
    </source>
</evidence>
<keyword evidence="4" id="KW-0926">Vacuole</keyword>
<dbReference type="Proteomes" id="UP000783213">
    <property type="component" value="Unassembled WGS sequence"/>
</dbReference>
<feature type="domain" description="FUZ/MON1/HPS1 third Longin" evidence="8">
    <location>
        <begin position="577"/>
        <end position="676"/>
    </location>
</feature>
<feature type="domain" description="FUZ/MON1/HPS1 second Longin" evidence="7">
    <location>
        <begin position="428"/>
        <end position="545"/>
    </location>
</feature>
<feature type="compositionally biased region" description="Low complexity" evidence="5">
    <location>
        <begin position="155"/>
        <end position="165"/>
    </location>
</feature>